<reference evidence="1" key="1">
    <citation type="submission" date="2016-06" db="UniProtKB">
        <authorList>
            <consortium name="WormBaseParasite"/>
        </authorList>
    </citation>
    <scope>IDENTIFICATION</scope>
</reference>
<accession>A0A183EST2</accession>
<dbReference type="WBParaSite" id="GPUH_0002405301-mRNA-1">
    <property type="protein sequence ID" value="GPUH_0002405301-mRNA-1"/>
    <property type="gene ID" value="GPUH_0002405301"/>
</dbReference>
<dbReference type="AlphaFoldDB" id="A0A183EST2"/>
<organism evidence="1">
    <name type="scientific">Gongylonema pulchrum</name>
    <dbReference type="NCBI Taxonomy" id="637853"/>
    <lineage>
        <taxon>Eukaryota</taxon>
        <taxon>Metazoa</taxon>
        <taxon>Ecdysozoa</taxon>
        <taxon>Nematoda</taxon>
        <taxon>Chromadorea</taxon>
        <taxon>Rhabditida</taxon>
        <taxon>Spirurina</taxon>
        <taxon>Spiruromorpha</taxon>
        <taxon>Spiruroidea</taxon>
        <taxon>Gongylonematidae</taxon>
        <taxon>Gongylonema</taxon>
    </lineage>
</organism>
<protein>
    <submittedName>
        <fullName evidence="1">Conjugal transfer protein TraH</fullName>
    </submittedName>
</protein>
<name>A0A183EST2_9BILA</name>
<proteinExistence type="predicted"/>
<sequence length="83" mass="9027">LTRWWNGDKVPKAKWINFLEGVVANLQLLPGAESLSPSVCDSVLGSLDRSVSVASVPLLASAIGAIIDANRKKYEEERATLYQ</sequence>
<evidence type="ECO:0000313" key="1">
    <source>
        <dbReference type="WBParaSite" id="GPUH_0002405301-mRNA-1"/>
    </source>
</evidence>